<evidence type="ECO:0000259" key="6">
    <source>
        <dbReference type="SMART" id="SM00249"/>
    </source>
</evidence>
<evidence type="ECO:0000256" key="5">
    <source>
        <dbReference type="ARBA" id="ARBA00023163"/>
    </source>
</evidence>
<dbReference type="Pfam" id="PF25565">
    <property type="entry name" value="Ubiquitin_At1g33420"/>
    <property type="match status" value="1"/>
</dbReference>
<evidence type="ECO:0000256" key="3">
    <source>
        <dbReference type="ARBA" id="ARBA00022833"/>
    </source>
</evidence>
<keyword evidence="5" id="KW-0804">Transcription</keyword>
<reference evidence="7 8" key="1">
    <citation type="submission" date="2024-01" db="EMBL/GenBank/DDBJ databases">
        <title>The genomes of 5 underutilized Papilionoideae crops provide insights into root nodulation and disease resistanc.</title>
        <authorList>
            <person name="Jiang F."/>
        </authorList>
    </citation>
    <scope>NUCLEOTIDE SEQUENCE [LARGE SCALE GENOMIC DNA]</scope>
    <source>
        <strain evidence="7">JINMINGXINNONG_FW02</strain>
        <tissue evidence="7">Leaves</tissue>
    </source>
</reference>
<dbReference type="InterPro" id="IPR013083">
    <property type="entry name" value="Znf_RING/FYVE/PHD"/>
</dbReference>
<keyword evidence="3" id="KW-0862">Zinc</keyword>
<dbReference type="InterPro" id="IPR019787">
    <property type="entry name" value="Znf_PHD-finger"/>
</dbReference>
<evidence type="ECO:0000256" key="1">
    <source>
        <dbReference type="ARBA" id="ARBA00022723"/>
    </source>
</evidence>
<evidence type="ECO:0000313" key="7">
    <source>
        <dbReference type="EMBL" id="KAK7368049.1"/>
    </source>
</evidence>
<keyword evidence="1" id="KW-0479">Metal-binding</keyword>
<keyword evidence="4" id="KW-0805">Transcription regulation</keyword>
<evidence type="ECO:0000256" key="2">
    <source>
        <dbReference type="ARBA" id="ARBA00022771"/>
    </source>
</evidence>
<dbReference type="AlphaFoldDB" id="A0AAN9NCT1"/>
<dbReference type="InterPro" id="IPR059080">
    <property type="entry name" value="WHD_PTC1"/>
</dbReference>
<dbReference type="InterPro" id="IPR058054">
    <property type="entry name" value="Znf_MS1-like"/>
</dbReference>
<proteinExistence type="predicted"/>
<evidence type="ECO:0000313" key="8">
    <source>
        <dbReference type="Proteomes" id="UP001374584"/>
    </source>
</evidence>
<gene>
    <name evidence="7" type="ORF">VNO80_10071</name>
</gene>
<comment type="caution">
    <text evidence="7">The sequence shown here is derived from an EMBL/GenBank/DDBJ whole genome shotgun (WGS) entry which is preliminary data.</text>
</comment>
<feature type="domain" description="Zinc finger PHD-type" evidence="6">
    <location>
        <begin position="650"/>
        <end position="696"/>
    </location>
</feature>
<dbReference type="CDD" id="cd15556">
    <property type="entry name" value="PHD_MMD1_like"/>
    <property type="match status" value="1"/>
</dbReference>
<dbReference type="InterPro" id="IPR019786">
    <property type="entry name" value="Zinc_finger_PHD-type_CS"/>
</dbReference>
<dbReference type="Pfam" id="PF25874">
    <property type="entry name" value="WHD_plant_repro"/>
    <property type="match status" value="1"/>
</dbReference>
<dbReference type="Proteomes" id="UP001374584">
    <property type="component" value="Unassembled WGS sequence"/>
</dbReference>
<organism evidence="7 8">
    <name type="scientific">Phaseolus coccineus</name>
    <name type="common">Scarlet runner bean</name>
    <name type="synonym">Phaseolus multiflorus</name>
    <dbReference type="NCBI Taxonomy" id="3886"/>
    <lineage>
        <taxon>Eukaryota</taxon>
        <taxon>Viridiplantae</taxon>
        <taxon>Streptophyta</taxon>
        <taxon>Embryophyta</taxon>
        <taxon>Tracheophyta</taxon>
        <taxon>Spermatophyta</taxon>
        <taxon>Magnoliopsida</taxon>
        <taxon>eudicotyledons</taxon>
        <taxon>Gunneridae</taxon>
        <taxon>Pentapetalae</taxon>
        <taxon>rosids</taxon>
        <taxon>fabids</taxon>
        <taxon>Fabales</taxon>
        <taxon>Fabaceae</taxon>
        <taxon>Papilionoideae</taxon>
        <taxon>50 kb inversion clade</taxon>
        <taxon>NPAAA clade</taxon>
        <taxon>indigoferoid/millettioid clade</taxon>
        <taxon>Phaseoleae</taxon>
        <taxon>Phaseolus</taxon>
    </lineage>
</organism>
<dbReference type="Pfam" id="PF00628">
    <property type="entry name" value="PHD"/>
    <property type="match status" value="1"/>
</dbReference>
<dbReference type="InterPro" id="IPR057765">
    <property type="entry name" value="MS1-like_ubiquitin"/>
</dbReference>
<keyword evidence="8" id="KW-1185">Reference proteome</keyword>
<name>A0AAN9NCT1_PHACN</name>
<keyword evidence="2" id="KW-0863">Zinc-finger</keyword>
<dbReference type="PANTHER" id="PTHR46201:SF1">
    <property type="entry name" value="PHD FINGER PROTEIN MALE STERILITY 1"/>
    <property type="match status" value="1"/>
</dbReference>
<protein>
    <recommendedName>
        <fullName evidence="6">Zinc finger PHD-type domain-containing protein</fullName>
    </recommendedName>
</protein>
<dbReference type="InterPro" id="IPR001965">
    <property type="entry name" value="Znf_PHD"/>
</dbReference>
<dbReference type="Gene3D" id="3.30.40.10">
    <property type="entry name" value="Zinc/RING finger domain, C3HC4 (zinc finger)"/>
    <property type="match status" value="1"/>
</dbReference>
<accession>A0AAN9NCT1</accession>
<dbReference type="PANTHER" id="PTHR46201">
    <property type="entry name" value="PHD FINGER PROTEIN MALE MEIOCYTE DEATH 1-RELATED"/>
    <property type="match status" value="1"/>
</dbReference>
<evidence type="ECO:0000256" key="4">
    <source>
        <dbReference type="ARBA" id="ARBA00023015"/>
    </source>
</evidence>
<dbReference type="GO" id="GO:0008270">
    <property type="term" value="F:zinc ion binding"/>
    <property type="evidence" value="ECO:0007669"/>
    <property type="project" value="UniProtKB-KW"/>
</dbReference>
<sequence>MLNPSTQNTFCGIFVPNSLQKFVGQLLHTKKNSSFPTWKAIWLYWDSFTPESFTKLKAMLNVDVIGNNKRKRCGRIFRFKNFAEPGYPVMFGGPFRENVNALLEYANLESHLSMPMWSFELEVHHQPPLHIFLFVIEEPIEAVLNRHCKHCQYVGWGNHLICNKKYHFVLPSKETLGSCRNCEGCCDAIATINNGKSKLTELQGHMMHGVFHSNGFGHLLCVNGLEMGSNLAGNQIMDFWNRLCKALQARKVSLNDVSEKRGMELRLVNGIAYSESWFSRWGYKFGRGSFGVTQSMYLKAIQAIRSMPLYLITHHITNSNHAIPLIFSRYQTLSDQSLLTLGDLFCFMLDLKSRLPPDISIASYTTSALVETNCRWSPKRIEMATRVIVEALKKTEFRWVSRQEVRDAARAYIGDTGLLDFVLKSLGNHVVGNYLVRRSLNPVTKVLEYCLEDISKVYTCNQSLVMSNKVKEKYKITRTQLIKDMLYLYKYILVDPKPIMGSEFLSAIPLAARIILDTKYFIKDYFGDFSYQVDLGSQDKLNLYCTILMRNDGNGDEYLNEAFMPPHECITLKTTATINDLKLEVERSFREMYWGLRSFVVESIQNLSVNNGTDMVFGLTKVGEKIVVEGRHTNMIEQICERDPNSGIVDCSCGTIEDDGERMVSCDICEILQHTRCVRIPNDQDIPHIFLCKKCEQEIVFFPSLP</sequence>
<dbReference type="PROSITE" id="PS01359">
    <property type="entry name" value="ZF_PHD_1"/>
    <property type="match status" value="1"/>
</dbReference>
<dbReference type="SMART" id="SM00249">
    <property type="entry name" value="PHD"/>
    <property type="match status" value="1"/>
</dbReference>
<dbReference type="SUPFAM" id="SSF57903">
    <property type="entry name" value="FYVE/PHD zinc finger"/>
    <property type="match status" value="1"/>
</dbReference>
<dbReference type="InterPro" id="IPR011011">
    <property type="entry name" value="Znf_FYVE_PHD"/>
</dbReference>
<dbReference type="EMBL" id="JAYMYR010000004">
    <property type="protein sequence ID" value="KAK7368049.1"/>
    <property type="molecule type" value="Genomic_DNA"/>
</dbReference>